<name>A0AAV7T7G4_PLEWA</name>
<protein>
    <submittedName>
        <fullName evidence="1">Uncharacterized protein</fullName>
    </submittedName>
</protein>
<evidence type="ECO:0000313" key="1">
    <source>
        <dbReference type="EMBL" id="KAJ1172274.1"/>
    </source>
</evidence>
<accession>A0AAV7T7G4</accession>
<dbReference type="AlphaFoldDB" id="A0AAV7T7G4"/>
<dbReference type="EMBL" id="JANPWB010000007">
    <property type="protein sequence ID" value="KAJ1172274.1"/>
    <property type="molecule type" value="Genomic_DNA"/>
</dbReference>
<gene>
    <name evidence="1" type="ORF">NDU88_004121</name>
</gene>
<evidence type="ECO:0000313" key="2">
    <source>
        <dbReference type="Proteomes" id="UP001066276"/>
    </source>
</evidence>
<dbReference type="Proteomes" id="UP001066276">
    <property type="component" value="Chromosome 4_1"/>
</dbReference>
<reference evidence="1" key="1">
    <citation type="journal article" date="2022" name="bioRxiv">
        <title>Sequencing and chromosome-scale assembly of the giantPleurodeles waltlgenome.</title>
        <authorList>
            <person name="Brown T."/>
            <person name="Elewa A."/>
            <person name="Iarovenko S."/>
            <person name="Subramanian E."/>
            <person name="Araus A.J."/>
            <person name="Petzold A."/>
            <person name="Susuki M."/>
            <person name="Suzuki K.-i.T."/>
            <person name="Hayashi T."/>
            <person name="Toyoda A."/>
            <person name="Oliveira C."/>
            <person name="Osipova E."/>
            <person name="Leigh N.D."/>
            <person name="Simon A."/>
            <person name="Yun M.H."/>
        </authorList>
    </citation>
    <scope>NUCLEOTIDE SEQUENCE</scope>
    <source>
        <strain evidence="1">20211129_DDA</strain>
        <tissue evidence="1">Liver</tissue>
    </source>
</reference>
<keyword evidence="2" id="KW-1185">Reference proteome</keyword>
<organism evidence="1 2">
    <name type="scientific">Pleurodeles waltl</name>
    <name type="common">Iberian ribbed newt</name>
    <dbReference type="NCBI Taxonomy" id="8319"/>
    <lineage>
        <taxon>Eukaryota</taxon>
        <taxon>Metazoa</taxon>
        <taxon>Chordata</taxon>
        <taxon>Craniata</taxon>
        <taxon>Vertebrata</taxon>
        <taxon>Euteleostomi</taxon>
        <taxon>Amphibia</taxon>
        <taxon>Batrachia</taxon>
        <taxon>Caudata</taxon>
        <taxon>Salamandroidea</taxon>
        <taxon>Salamandridae</taxon>
        <taxon>Pleurodelinae</taxon>
        <taxon>Pleurodeles</taxon>
    </lineage>
</organism>
<proteinExistence type="predicted"/>
<sequence>MYTWRHISPGWRSGPASASGSFWALPGGLWYWLRQSGGNMGPGSSTLRGGREDGPQHRLVLSQTDRELQTIDHICSGPKRTIVLHKSGAQYFSCWYSLLQACTRESLTAGDEVSLTSALMAAAPTRRITSLTPLVTTGSPLECNNVMETGALELAAVQHSISSPLHVPQDSSGQRTPSEVAAAKSVLWLLLQPRFWTRVTKP</sequence>
<comment type="caution">
    <text evidence="1">The sequence shown here is derived from an EMBL/GenBank/DDBJ whole genome shotgun (WGS) entry which is preliminary data.</text>
</comment>